<evidence type="ECO:0000256" key="4">
    <source>
        <dbReference type="RuleBase" id="RU000572"/>
    </source>
</evidence>
<evidence type="ECO:0000313" key="5">
    <source>
        <dbReference type="EMBL" id="GFQ01528.1"/>
    </source>
</evidence>
<accession>A0A830CLH9</accession>
<evidence type="ECO:0000313" key="6">
    <source>
        <dbReference type="Proteomes" id="UP000653305"/>
    </source>
</evidence>
<dbReference type="GO" id="GO:0003735">
    <property type="term" value="F:structural constituent of ribosome"/>
    <property type="evidence" value="ECO:0007669"/>
    <property type="project" value="InterPro"/>
</dbReference>
<dbReference type="AlphaFoldDB" id="A0A830CLH9"/>
<dbReference type="EMBL" id="BMAC01000691">
    <property type="protein sequence ID" value="GFQ01528.1"/>
    <property type="molecule type" value="Genomic_DNA"/>
</dbReference>
<gene>
    <name evidence="5" type="ORF">PHJA_002296700</name>
</gene>
<dbReference type="PROSITE" id="PS01104">
    <property type="entry name" value="RIBOSOMAL_L13E"/>
    <property type="match status" value="1"/>
</dbReference>
<dbReference type="GO" id="GO:0003723">
    <property type="term" value="F:RNA binding"/>
    <property type="evidence" value="ECO:0007669"/>
    <property type="project" value="TreeGrafter"/>
</dbReference>
<reference evidence="5" key="1">
    <citation type="submission" date="2020-07" db="EMBL/GenBank/DDBJ databases">
        <title>Ethylene signaling mediates host invasion by parasitic plants.</title>
        <authorList>
            <person name="Yoshida S."/>
        </authorList>
    </citation>
    <scope>NUCLEOTIDE SEQUENCE</scope>
    <source>
        <strain evidence="5">Okayama</strain>
    </source>
</reference>
<protein>
    <recommendedName>
        <fullName evidence="4">60S ribosomal protein L13</fullName>
    </recommendedName>
</protein>
<dbReference type="InterPro" id="IPR018256">
    <property type="entry name" value="Ribosomal_eL13_CS"/>
</dbReference>
<comment type="similarity">
    <text evidence="1 4">Belongs to the eukaryotic ribosomal protein eL13 family.</text>
</comment>
<dbReference type="GO" id="GO:0022625">
    <property type="term" value="C:cytosolic large ribosomal subunit"/>
    <property type="evidence" value="ECO:0007669"/>
    <property type="project" value="TreeGrafter"/>
</dbReference>
<evidence type="ECO:0000256" key="1">
    <source>
        <dbReference type="ARBA" id="ARBA00005640"/>
    </source>
</evidence>
<organism evidence="5 6">
    <name type="scientific">Phtheirospermum japonicum</name>
    <dbReference type="NCBI Taxonomy" id="374723"/>
    <lineage>
        <taxon>Eukaryota</taxon>
        <taxon>Viridiplantae</taxon>
        <taxon>Streptophyta</taxon>
        <taxon>Embryophyta</taxon>
        <taxon>Tracheophyta</taxon>
        <taxon>Spermatophyta</taxon>
        <taxon>Magnoliopsida</taxon>
        <taxon>eudicotyledons</taxon>
        <taxon>Gunneridae</taxon>
        <taxon>Pentapetalae</taxon>
        <taxon>asterids</taxon>
        <taxon>lamiids</taxon>
        <taxon>Lamiales</taxon>
        <taxon>Orobanchaceae</taxon>
        <taxon>Orobanchaceae incertae sedis</taxon>
        <taxon>Phtheirospermum</taxon>
    </lineage>
</organism>
<sequence>MKVRVGRGFSLKELKAAGIAKKLAPTIGISVDHLRRNLSLEGFQTNVQMLKTYKANLVVFLRRVCKFKVYIIDDLL</sequence>
<dbReference type="OrthoDB" id="1924114at2759"/>
<keyword evidence="2 4" id="KW-0689">Ribosomal protein</keyword>
<dbReference type="PANTHER" id="PTHR11722:SF0">
    <property type="entry name" value="LARGE RIBOSOMAL SUBUNIT PROTEIN EL13"/>
    <property type="match status" value="1"/>
</dbReference>
<evidence type="ECO:0000256" key="2">
    <source>
        <dbReference type="ARBA" id="ARBA00022980"/>
    </source>
</evidence>
<evidence type="ECO:0000256" key="3">
    <source>
        <dbReference type="ARBA" id="ARBA00023274"/>
    </source>
</evidence>
<dbReference type="Proteomes" id="UP000653305">
    <property type="component" value="Unassembled WGS sequence"/>
</dbReference>
<name>A0A830CLH9_9LAMI</name>
<dbReference type="Pfam" id="PF01294">
    <property type="entry name" value="Ribosomal_L13e"/>
    <property type="match status" value="1"/>
</dbReference>
<dbReference type="GO" id="GO:0006412">
    <property type="term" value="P:translation"/>
    <property type="evidence" value="ECO:0007669"/>
    <property type="project" value="InterPro"/>
</dbReference>
<keyword evidence="6" id="KW-1185">Reference proteome</keyword>
<proteinExistence type="inferred from homology"/>
<keyword evidence="3 4" id="KW-0687">Ribonucleoprotein</keyword>
<dbReference type="InterPro" id="IPR001380">
    <property type="entry name" value="Ribosomal_eL13"/>
</dbReference>
<dbReference type="PANTHER" id="PTHR11722">
    <property type="entry name" value="60S RIBOSOMAL PROTEIN L13"/>
    <property type="match status" value="1"/>
</dbReference>
<comment type="caution">
    <text evidence="5">The sequence shown here is derived from an EMBL/GenBank/DDBJ whole genome shotgun (WGS) entry which is preliminary data.</text>
</comment>